<proteinExistence type="predicted"/>
<sequence length="207" mass="23157">MKNQVKTIPEGYREDARGALIPEASIKEIDKLRDELVLAIVGKALKTHEAMKSFKNEVFGDIAAFVELSAEQYGANVGGKKGNVTLYSFDGKYKVQRAIGETLQFDERIQAAKALIEACLQDWTEGSRTELKTIIDRAFDVDKDGNLNTNRILALRRVDIQDPRWQSAMNAIADSVQVVGSKSYIRIYKRVGDTDRYEPISLDLASI</sequence>
<reference evidence="1 2" key="1">
    <citation type="submission" date="2017-10" db="EMBL/GenBank/DDBJ databases">
        <title>Draft genome sequences of Aggregatibacter actinomycetemcomitans strains 310a and 310b.</title>
        <authorList>
            <person name="May A.C."/>
            <person name="Ohta H."/>
            <person name="Maeda H."/>
            <person name="Kokeguchi S."/>
            <person name="Cugini C."/>
        </authorList>
    </citation>
    <scope>NUCLEOTIDE SEQUENCE [LARGE SCALE GENOMIC DNA]</scope>
    <source>
        <strain evidence="1 2">310b</strain>
    </source>
</reference>
<evidence type="ECO:0000313" key="2">
    <source>
        <dbReference type="Proteomes" id="UP000226080"/>
    </source>
</evidence>
<dbReference type="InterPro" id="IPR021505">
    <property type="entry name" value="Phage_B3_Orf6"/>
</dbReference>
<name>A0A2G1DNC2_AGGAC</name>
<gene>
    <name evidence="1" type="ORF">CQR80_08820</name>
</gene>
<accession>A0A2G1DNC2</accession>
<dbReference type="Pfam" id="PF11363">
    <property type="entry name" value="DUF3164"/>
    <property type="match status" value="1"/>
</dbReference>
<organism evidence="1 2">
    <name type="scientific">Aggregatibacter actinomycetemcomitans</name>
    <name type="common">Actinobacillus actinomycetemcomitans</name>
    <name type="synonym">Haemophilus actinomycetemcomitans</name>
    <dbReference type="NCBI Taxonomy" id="714"/>
    <lineage>
        <taxon>Bacteria</taxon>
        <taxon>Pseudomonadati</taxon>
        <taxon>Pseudomonadota</taxon>
        <taxon>Gammaproteobacteria</taxon>
        <taxon>Pasteurellales</taxon>
        <taxon>Pasteurellaceae</taxon>
        <taxon>Aggregatibacter</taxon>
    </lineage>
</organism>
<keyword evidence="2" id="KW-1185">Reference proteome</keyword>
<dbReference type="EMBL" id="PCGW01000018">
    <property type="protein sequence ID" value="PHO20032.1"/>
    <property type="molecule type" value="Genomic_DNA"/>
</dbReference>
<dbReference type="Proteomes" id="UP000226080">
    <property type="component" value="Unassembled WGS sequence"/>
</dbReference>
<dbReference type="RefSeq" id="WP_099309010.1">
    <property type="nucleotide sequence ID" value="NZ_PCGV01000018.1"/>
</dbReference>
<comment type="caution">
    <text evidence="1">The sequence shown here is derived from an EMBL/GenBank/DDBJ whole genome shotgun (WGS) entry which is preliminary data.</text>
</comment>
<protein>
    <submittedName>
        <fullName evidence="1">Sulfate transporter</fullName>
    </submittedName>
</protein>
<evidence type="ECO:0000313" key="1">
    <source>
        <dbReference type="EMBL" id="PHO20032.1"/>
    </source>
</evidence>